<keyword evidence="4 6" id="KW-0378">Hydrolase</keyword>
<evidence type="ECO:0000259" key="7">
    <source>
        <dbReference type="Pfam" id="PF00692"/>
    </source>
</evidence>
<keyword evidence="5 6" id="KW-0546">Nucleotide metabolism</keyword>
<evidence type="ECO:0000256" key="2">
    <source>
        <dbReference type="ARBA" id="ARBA00006581"/>
    </source>
</evidence>
<dbReference type="SUPFAM" id="SSF51283">
    <property type="entry name" value="dUTPase-like"/>
    <property type="match status" value="1"/>
</dbReference>
<dbReference type="Gene3D" id="2.70.40.10">
    <property type="match status" value="1"/>
</dbReference>
<dbReference type="Pfam" id="PF00692">
    <property type="entry name" value="dUTPase"/>
    <property type="match status" value="1"/>
</dbReference>
<dbReference type="GO" id="GO:0004170">
    <property type="term" value="F:dUTP diphosphatase activity"/>
    <property type="evidence" value="ECO:0007669"/>
    <property type="project" value="UniProtKB-UniRule"/>
</dbReference>
<dbReference type="GeneID" id="18917236"/>
<keyword evidence="9" id="KW-1185">Reference proteome</keyword>
<dbReference type="AlphaFoldDB" id="K5W6P5"/>
<dbReference type="KEGG" id="pco:PHACADRAFT_258889"/>
<dbReference type="GO" id="GO:0006226">
    <property type="term" value="P:dUMP biosynthetic process"/>
    <property type="evidence" value="ECO:0007669"/>
    <property type="project" value="UniProtKB-UniRule"/>
</dbReference>
<protein>
    <recommendedName>
        <fullName evidence="6">Deoxyuridine 5'-triphosphate nucleotidohydrolase</fullName>
        <shortName evidence="6">dUTPase</shortName>
        <ecNumber evidence="6">3.6.1.23</ecNumber>
    </recommendedName>
    <alternativeName>
        <fullName evidence="6">dUTP pyrophosphatase</fullName>
    </alternativeName>
</protein>
<comment type="catalytic activity">
    <reaction evidence="6">
        <text>dUTP + H2O = dUMP + diphosphate + H(+)</text>
        <dbReference type="Rhea" id="RHEA:10248"/>
        <dbReference type="ChEBI" id="CHEBI:15377"/>
        <dbReference type="ChEBI" id="CHEBI:15378"/>
        <dbReference type="ChEBI" id="CHEBI:33019"/>
        <dbReference type="ChEBI" id="CHEBI:61555"/>
        <dbReference type="ChEBI" id="CHEBI:246422"/>
        <dbReference type="EC" id="3.6.1.23"/>
    </reaction>
</comment>
<dbReference type="UniPathway" id="UPA00610">
    <property type="reaction ID" value="UER00666"/>
</dbReference>
<comment type="function">
    <text evidence="6">Involved in nucleotide metabolism via production of dUMP, the immediate precursor of thymidine nucleotides, and decreases the intracellular concentration of dUTP so that uracil cannot be incorporated into DNA.</text>
</comment>
<dbReference type="OrthoDB" id="73919at2759"/>
<keyword evidence="6" id="KW-0479">Metal-binding</keyword>
<accession>K5W6P5</accession>
<dbReference type="InterPro" id="IPR033704">
    <property type="entry name" value="dUTPase_trimeric"/>
</dbReference>
<evidence type="ECO:0000313" key="8">
    <source>
        <dbReference type="EMBL" id="EKM54790.1"/>
    </source>
</evidence>
<dbReference type="EMBL" id="JH930473">
    <property type="protein sequence ID" value="EKM54790.1"/>
    <property type="molecule type" value="Genomic_DNA"/>
</dbReference>
<comment type="pathway">
    <text evidence="1 6">Pyrimidine metabolism; dUMP biosynthesis; dUMP from dCTP (dUTP route): step 2/2.</text>
</comment>
<evidence type="ECO:0000256" key="1">
    <source>
        <dbReference type="ARBA" id="ARBA00005142"/>
    </source>
</evidence>
<evidence type="ECO:0000256" key="5">
    <source>
        <dbReference type="ARBA" id="ARBA00023080"/>
    </source>
</evidence>
<dbReference type="PANTHER" id="PTHR11241:SF0">
    <property type="entry name" value="DEOXYURIDINE 5'-TRIPHOSPHATE NUCLEOTIDOHYDROLASE"/>
    <property type="match status" value="1"/>
</dbReference>
<organism evidence="8 9">
    <name type="scientific">Phanerochaete carnosa (strain HHB-10118-sp)</name>
    <name type="common">White-rot fungus</name>
    <name type="synonym">Peniophora carnosa</name>
    <dbReference type="NCBI Taxonomy" id="650164"/>
    <lineage>
        <taxon>Eukaryota</taxon>
        <taxon>Fungi</taxon>
        <taxon>Dikarya</taxon>
        <taxon>Basidiomycota</taxon>
        <taxon>Agaricomycotina</taxon>
        <taxon>Agaricomycetes</taxon>
        <taxon>Polyporales</taxon>
        <taxon>Phanerochaetaceae</taxon>
        <taxon>Phanerochaete</taxon>
    </lineage>
</organism>
<dbReference type="RefSeq" id="XP_007397468.1">
    <property type="nucleotide sequence ID" value="XM_007397406.1"/>
</dbReference>
<gene>
    <name evidence="8" type="ORF">PHACADRAFT_258889</name>
</gene>
<dbReference type="InterPro" id="IPR036157">
    <property type="entry name" value="dUTPase-like_sf"/>
</dbReference>
<evidence type="ECO:0000313" key="9">
    <source>
        <dbReference type="Proteomes" id="UP000008370"/>
    </source>
</evidence>
<keyword evidence="6" id="KW-0460">Magnesium</keyword>
<evidence type="ECO:0000256" key="6">
    <source>
        <dbReference type="RuleBase" id="RU367024"/>
    </source>
</evidence>
<reference evidence="8 9" key="1">
    <citation type="journal article" date="2012" name="BMC Genomics">
        <title>Comparative genomics of the white-rot fungi, Phanerochaete carnosa and P. chrysosporium, to elucidate the genetic basis of the distinct wood types they colonize.</title>
        <authorList>
            <person name="Suzuki H."/>
            <person name="MacDonald J."/>
            <person name="Syed K."/>
            <person name="Salamov A."/>
            <person name="Hori C."/>
            <person name="Aerts A."/>
            <person name="Henrissat B."/>
            <person name="Wiebenga A."/>
            <person name="vanKuyk P.A."/>
            <person name="Barry K."/>
            <person name="Lindquist E."/>
            <person name="LaButti K."/>
            <person name="Lapidus A."/>
            <person name="Lucas S."/>
            <person name="Coutinho P."/>
            <person name="Gong Y."/>
            <person name="Samejima M."/>
            <person name="Mahadevan R."/>
            <person name="Abou-Zaid M."/>
            <person name="de Vries R.P."/>
            <person name="Igarashi K."/>
            <person name="Yadav J.S."/>
            <person name="Grigoriev I.V."/>
            <person name="Master E.R."/>
        </authorList>
    </citation>
    <scope>NUCLEOTIDE SEQUENCE [LARGE SCALE GENOMIC DNA]</scope>
    <source>
        <strain evidence="8 9">HHB-10118-sp</strain>
    </source>
</reference>
<dbReference type="InterPro" id="IPR029054">
    <property type="entry name" value="dUTPase-like"/>
</dbReference>
<dbReference type="STRING" id="650164.K5W6P5"/>
<dbReference type="GO" id="GO:0046081">
    <property type="term" value="P:dUTP catabolic process"/>
    <property type="evidence" value="ECO:0007669"/>
    <property type="project" value="UniProtKB-UniRule"/>
</dbReference>
<dbReference type="PANTHER" id="PTHR11241">
    <property type="entry name" value="DEOXYURIDINE 5'-TRIPHOSPHATE NUCLEOTIDOHYDROLASE"/>
    <property type="match status" value="1"/>
</dbReference>
<sequence>MRAPHGTYARIAPRSGLAVKGIDIGVGVVDRDYTREVRVVMINTTDQIFQVHAGDRIAQVILERIASCDIEEDPGSYDDDLGKAVLRMPNASEGVLSESWRSGDREYKVHKRKISIMGKLLRARQGGTLCTWYACGYATKSWAR</sequence>
<dbReference type="Proteomes" id="UP000008370">
    <property type="component" value="Unassembled WGS sequence"/>
</dbReference>
<dbReference type="InParanoid" id="K5W6P5"/>
<dbReference type="GO" id="GO:0000287">
    <property type="term" value="F:magnesium ion binding"/>
    <property type="evidence" value="ECO:0007669"/>
    <property type="project" value="UniProtKB-UniRule"/>
</dbReference>
<evidence type="ECO:0000256" key="4">
    <source>
        <dbReference type="ARBA" id="ARBA00022801"/>
    </source>
</evidence>
<comment type="subunit">
    <text evidence="3 6">Homotrimer.</text>
</comment>
<feature type="domain" description="dUTPase-like" evidence="7">
    <location>
        <begin position="2"/>
        <end position="70"/>
    </location>
</feature>
<name>K5W6P5_PHACS</name>
<comment type="cofactor">
    <cofactor evidence="6">
        <name>Mg(2+)</name>
        <dbReference type="ChEBI" id="CHEBI:18420"/>
    </cofactor>
</comment>
<comment type="similarity">
    <text evidence="2 6">Belongs to the dUTPase family.</text>
</comment>
<dbReference type="EC" id="3.6.1.23" evidence="6"/>
<evidence type="ECO:0000256" key="3">
    <source>
        <dbReference type="ARBA" id="ARBA00011233"/>
    </source>
</evidence>
<dbReference type="CDD" id="cd07557">
    <property type="entry name" value="trimeric_dUTPase"/>
    <property type="match status" value="1"/>
</dbReference>
<dbReference type="InterPro" id="IPR008181">
    <property type="entry name" value="dUTPase"/>
</dbReference>
<proteinExistence type="inferred from homology"/>
<dbReference type="HOGENOM" id="CLU_1797154_0_0_1"/>